<proteinExistence type="predicted"/>
<protein>
    <submittedName>
        <fullName evidence="1">Uncharacterized protein</fullName>
    </submittedName>
</protein>
<accession>G7TBA3</accession>
<evidence type="ECO:0000313" key="1">
    <source>
        <dbReference type="EMBL" id="AEQ98608.1"/>
    </source>
</evidence>
<dbReference type="AlphaFoldDB" id="G7TBA3"/>
<name>G7TBA3_XANOB</name>
<evidence type="ECO:0000313" key="2">
    <source>
        <dbReference type="Proteomes" id="UP000008851"/>
    </source>
</evidence>
<dbReference type="Proteomes" id="UP000008851">
    <property type="component" value="Chromosome"/>
</dbReference>
<sequence>MALQRARIESADLYRNLAELAESAHAARLGENFGAALGIFARHASLQAGIRHQVVIALGARTTVFASSRACAIICAWRRLTTGLCRRRH</sequence>
<dbReference type="HOGENOM" id="CLU_2453894_0_0_6"/>
<gene>
    <name evidence="1" type="ORF">XOC_4552</name>
</gene>
<dbReference type="KEGG" id="xor:XOC_4552"/>
<reference evidence="1 2" key="1">
    <citation type="journal article" date="2011" name="J. Bacteriol.">
        <title>Two new complete genome sequences offer insight into host and tissue specificity of plant pathogenic Xanthomonas spp.</title>
        <authorList>
            <person name="Bogdanove A.J."/>
            <person name="Koebnik R."/>
            <person name="Lu H."/>
            <person name="Furutani A."/>
            <person name="Angiuoli S.V."/>
            <person name="Patil P.B."/>
            <person name="Van Sluys M.A."/>
            <person name="Ryan R.P."/>
            <person name="Meyer D.F."/>
            <person name="Han S.W."/>
            <person name="Aparna G."/>
            <person name="Rajaram M."/>
            <person name="Delcher A.L."/>
            <person name="Phillippy A.M."/>
            <person name="Puiu D."/>
            <person name="Schatz M.C."/>
            <person name="Shumway M."/>
            <person name="Sommer D.D."/>
            <person name="Trapnell C."/>
            <person name="Benahmed F."/>
            <person name="Dimitrov G."/>
            <person name="Madupu R."/>
            <person name="Radune D."/>
            <person name="Sullivan S."/>
            <person name="Jha G."/>
            <person name="Ishihara H."/>
            <person name="Lee S.W."/>
            <person name="Pandey A."/>
            <person name="Sharma V."/>
            <person name="Sriariyanun M."/>
            <person name="Szurek B."/>
            <person name="Vera-Cruz C.M."/>
            <person name="Dorman K.S."/>
            <person name="Ronald P.C."/>
            <person name="Verdier V."/>
            <person name="Dow J.M."/>
            <person name="Sonti R.V."/>
            <person name="Tsuge S."/>
            <person name="Brendel V.P."/>
            <person name="Rabinowicz P.D."/>
            <person name="Leach J.E."/>
            <person name="White F.F."/>
            <person name="Salzberg S.L."/>
        </authorList>
    </citation>
    <scope>NUCLEOTIDE SEQUENCE [LARGE SCALE GENOMIC DNA]</scope>
    <source>
        <strain evidence="1 2">BLS256</strain>
    </source>
</reference>
<organism evidence="1 2">
    <name type="scientific">Xanthomonas oryzae pv. oryzicola (strain BLS256)</name>
    <dbReference type="NCBI Taxonomy" id="383407"/>
    <lineage>
        <taxon>Bacteria</taxon>
        <taxon>Pseudomonadati</taxon>
        <taxon>Pseudomonadota</taxon>
        <taxon>Gammaproteobacteria</taxon>
        <taxon>Lysobacterales</taxon>
        <taxon>Lysobacteraceae</taxon>
        <taxon>Xanthomonas</taxon>
    </lineage>
</organism>
<dbReference type="EMBL" id="CP003057">
    <property type="protein sequence ID" value="AEQ98608.1"/>
    <property type="molecule type" value="Genomic_DNA"/>
</dbReference>